<feature type="transmembrane region" description="Helical" evidence="11">
    <location>
        <begin position="68"/>
        <end position="85"/>
    </location>
</feature>
<organism evidence="12 13">
    <name type="scientific">Candidatus Bacteroides pullicola</name>
    <dbReference type="NCBI Taxonomy" id="2838475"/>
    <lineage>
        <taxon>Bacteria</taxon>
        <taxon>Pseudomonadati</taxon>
        <taxon>Bacteroidota</taxon>
        <taxon>Bacteroidia</taxon>
        <taxon>Bacteroidales</taxon>
        <taxon>Bacteroidaceae</taxon>
        <taxon>Bacteroides</taxon>
    </lineage>
</organism>
<keyword evidence="11" id="KW-0915">Sodium</keyword>
<feature type="transmembrane region" description="Helical" evidence="11">
    <location>
        <begin position="100"/>
        <end position="126"/>
    </location>
</feature>
<keyword evidence="4 11" id="KW-0812">Transmembrane</keyword>
<dbReference type="NCBIfam" id="TIGR00494">
    <property type="entry name" value="crcB"/>
    <property type="match status" value="1"/>
</dbReference>
<dbReference type="Pfam" id="PF02537">
    <property type="entry name" value="CRCB"/>
    <property type="match status" value="1"/>
</dbReference>
<dbReference type="PANTHER" id="PTHR28259:SF1">
    <property type="entry name" value="FLUORIDE EXPORT PROTEIN 1-RELATED"/>
    <property type="match status" value="1"/>
</dbReference>
<dbReference type="GO" id="GO:0140114">
    <property type="term" value="P:cellular detoxification of fluoride"/>
    <property type="evidence" value="ECO:0007669"/>
    <property type="project" value="UniProtKB-UniRule"/>
</dbReference>
<proteinExistence type="inferred from homology"/>
<evidence type="ECO:0000256" key="5">
    <source>
        <dbReference type="ARBA" id="ARBA00022989"/>
    </source>
</evidence>
<keyword evidence="8 11" id="KW-0407">Ion channel</keyword>
<dbReference type="Proteomes" id="UP000886851">
    <property type="component" value="Unassembled WGS sequence"/>
</dbReference>
<feature type="binding site" evidence="11">
    <location>
        <position position="76"/>
    </location>
    <ligand>
        <name>Na(+)</name>
        <dbReference type="ChEBI" id="CHEBI:29101"/>
        <note>structural</note>
    </ligand>
</feature>
<dbReference type="PANTHER" id="PTHR28259">
    <property type="entry name" value="FLUORIDE EXPORT PROTEIN 1-RELATED"/>
    <property type="match status" value="1"/>
</dbReference>
<name>A0A9D1ZGY1_9BACE</name>
<evidence type="ECO:0000256" key="6">
    <source>
        <dbReference type="ARBA" id="ARBA00023065"/>
    </source>
</evidence>
<feature type="transmembrane region" description="Helical" evidence="11">
    <location>
        <begin position="35"/>
        <end position="56"/>
    </location>
</feature>
<comment type="caution">
    <text evidence="12">The sequence shown here is derived from an EMBL/GenBank/DDBJ whole genome shotgun (WGS) entry which is preliminary data.</text>
</comment>
<comment type="activity regulation">
    <text evidence="11">Na(+) is not transported, but it plays an essential structural role and its presence is essential for fluoride channel function.</text>
</comment>
<dbReference type="GO" id="GO:0046872">
    <property type="term" value="F:metal ion binding"/>
    <property type="evidence" value="ECO:0007669"/>
    <property type="project" value="UniProtKB-KW"/>
</dbReference>
<reference evidence="12" key="2">
    <citation type="submission" date="2021-04" db="EMBL/GenBank/DDBJ databases">
        <authorList>
            <person name="Gilroy R."/>
        </authorList>
    </citation>
    <scope>NUCLEOTIDE SEQUENCE</scope>
    <source>
        <strain evidence="12">Gambia2-208</strain>
    </source>
</reference>
<protein>
    <recommendedName>
        <fullName evidence="11">Fluoride-specific ion channel FluC</fullName>
    </recommendedName>
</protein>
<evidence type="ECO:0000256" key="4">
    <source>
        <dbReference type="ARBA" id="ARBA00022692"/>
    </source>
</evidence>
<evidence type="ECO:0000313" key="12">
    <source>
        <dbReference type="EMBL" id="HIY87528.1"/>
    </source>
</evidence>
<comment type="similarity">
    <text evidence="9 11">Belongs to the fluoride channel Fluc/FEX (TC 1.A.43) family.</text>
</comment>
<comment type="catalytic activity">
    <reaction evidence="10">
        <text>fluoride(in) = fluoride(out)</text>
        <dbReference type="Rhea" id="RHEA:76159"/>
        <dbReference type="ChEBI" id="CHEBI:17051"/>
    </reaction>
    <physiologicalReaction direction="left-to-right" evidence="10">
        <dbReference type="Rhea" id="RHEA:76160"/>
    </physiologicalReaction>
</comment>
<dbReference type="HAMAP" id="MF_00454">
    <property type="entry name" value="FluC"/>
    <property type="match status" value="1"/>
</dbReference>
<keyword evidence="2 11" id="KW-1003">Cell membrane</keyword>
<evidence type="ECO:0000256" key="2">
    <source>
        <dbReference type="ARBA" id="ARBA00022475"/>
    </source>
</evidence>
<keyword evidence="11" id="KW-0479">Metal-binding</keyword>
<keyword evidence="11" id="KW-0813">Transport</keyword>
<accession>A0A9D1ZGY1</accession>
<keyword evidence="6 11" id="KW-0406">Ion transport</keyword>
<dbReference type="AlphaFoldDB" id="A0A9D1ZGY1"/>
<evidence type="ECO:0000256" key="1">
    <source>
        <dbReference type="ARBA" id="ARBA00004651"/>
    </source>
</evidence>
<dbReference type="GO" id="GO:0062054">
    <property type="term" value="F:fluoride channel activity"/>
    <property type="evidence" value="ECO:0007669"/>
    <property type="project" value="UniProtKB-UniRule"/>
</dbReference>
<dbReference type="EMBL" id="DXCV01000022">
    <property type="protein sequence ID" value="HIY87528.1"/>
    <property type="molecule type" value="Genomic_DNA"/>
</dbReference>
<evidence type="ECO:0000256" key="3">
    <source>
        <dbReference type="ARBA" id="ARBA00022519"/>
    </source>
</evidence>
<gene>
    <name evidence="11 12" type="primary">crcB</name>
    <name evidence="11" type="synonym">fluC</name>
    <name evidence="12" type="ORF">H9824_02335</name>
</gene>
<evidence type="ECO:0000256" key="8">
    <source>
        <dbReference type="ARBA" id="ARBA00023303"/>
    </source>
</evidence>
<evidence type="ECO:0000256" key="10">
    <source>
        <dbReference type="ARBA" id="ARBA00035585"/>
    </source>
</evidence>
<sequence>MAKTLLFIFLGGGAGSLLRYGVQLMLHQRITPFLFPWATLSVNILGSFCIGLFYAWTARFNLSDDTRLLLTTGLCGGFTTFSTFSHEGMTMLKQGFYGTFFLYITLSILLGVGAAFAGGWAGTVFAESD</sequence>
<comment type="function">
    <text evidence="11">Fluoride-specific ion channel. Important for reducing fluoride concentration in the cell, thus reducing its toxicity.</text>
</comment>
<reference evidence="12" key="1">
    <citation type="journal article" date="2021" name="PeerJ">
        <title>Extensive microbial diversity within the chicken gut microbiome revealed by metagenomics and culture.</title>
        <authorList>
            <person name="Gilroy R."/>
            <person name="Ravi A."/>
            <person name="Getino M."/>
            <person name="Pursley I."/>
            <person name="Horton D.L."/>
            <person name="Alikhan N.F."/>
            <person name="Baker D."/>
            <person name="Gharbi K."/>
            <person name="Hall N."/>
            <person name="Watson M."/>
            <person name="Adriaenssens E.M."/>
            <person name="Foster-Nyarko E."/>
            <person name="Jarju S."/>
            <person name="Secka A."/>
            <person name="Antonio M."/>
            <person name="Oren A."/>
            <person name="Chaudhuri R.R."/>
            <person name="La Ragione R."/>
            <person name="Hildebrand F."/>
            <person name="Pallen M.J."/>
        </authorList>
    </citation>
    <scope>NUCLEOTIDE SEQUENCE</scope>
    <source>
        <strain evidence="12">Gambia2-208</strain>
    </source>
</reference>
<keyword evidence="5 11" id="KW-1133">Transmembrane helix</keyword>
<evidence type="ECO:0000256" key="9">
    <source>
        <dbReference type="ARBA" id="ARBA00035120"/>
    </source>
</evidence>
<evidence type="ECO:0000256" key="7">
    <source>
        <dbReference type="ARBA" id="ARBA00023136"/>
    </source>
</evidence>
<feature type="binding site" evidence="11">
    <location>
        <position position="79"/>
    </location>
    <ligand>
        <name>Na(+)</name>
        <dbReference type="ChEBI" id="CHEBI:29101"/>
        <note>structural</note>
    </ligand>
</feature>
<comment type="subcellular location">
    <subcellularLocation>
        <location evidence="1 11">Cell membrane</location>
        <topology evidence="1 11">Multi-pass membrane protein</topology>
    </subcellularLocation>
</comment>
<dbReference type="GO" id="GO:0005886">
    <property type="term" value="C:plasma membrane"/>
    <property type="evidence" value="ECO:0007669"/>
    <property type="project" value="UniProtKB-SubCell"/>
</dbReference>
<keyword evidence="7 11" id="KW-0472">Membrane</keyword>
<evidence type="ECO:0000256" key="11">
    <source>
        <dbReference type="HAMAP-Rule" id="MF_00454"/>
    </source>
</evidence>
<dbReference type="InterPro" id="IPR003691">
    <property type="entry name" value="FluC"/>
</dbReference>
<keyword evidence="3" id="KW-0997">Cell inner membrane</keyword>
<evidence type="ECO:0000313" key="13">
    <source>
        <dbReference type="Proteomes" id="UP000886851"/>
    </source>
</evidence>